<reference evidence="3 4" key="1">
    <citation type="journal article" date="2019" name="Mol. Ecol. Resour.">
        <title>Chromosome-level genome assembly of Triplophysa tibetana, a fish adapted to the harsh high-altitude environment of the Tibetan Plateau.</title>
        <authorList>
            <person name="Yang X."/>
            <person name="Liu H."/>
            <person name="Ma Z."/>
            <person name="Zou Y."/>
            <person name="Zou M."/>
            <person name="Mao Y."/>
            <person name="Li X."/>
            <person name="Wang H."/>
            <person name="Chen T."/>
            <person name="Wang W."/>
            <person name="Yang R."/>
        </authorList>
    </citation>
    <scope>NUCLEOTIDE SEQUENCE [LARGE SCALE GENOMIC DNA]</scope>
    <source>
        <strain evidence="3">TTIB1903HZAU</strain>
        <tissue evidence="3">Muscle</tissue>
    </source>
</reference>
<feature type="compositionally biased region" description="Basic residues" evidence="1">
    <location>
        <begin position="137"/>
        <end position="152"/>
    </location>
</feature>
<name>A0A5A9N4D2_9TELE</name>
<accession>A0A5A9N4D2</accession>
<evidence type="ECO:0000256" key="2">
    <source>
        <dbReference type="SAM" id="SignalP"/>
    </source>
</evidence>
<keyword evidence="2" id="KW-0732">Signal</keyword>
<feature type="chain" id="PRO_5022699959" evidence="2">
    <location>
        <begin position="21"/>
        <end position="159"/>
    </location>
</feature>
<gene>
    <name evidence="3" type="ORF">E1301_Tti000813</name>
</gene>
<sequence length="159" mass="17848">MATALWVFLLCLQVCLLTHALDCAGNGADCADTQVTEVKVPDNPFSFLLRTRRQAQAQQGPPRAGSYSVKGSSNKLIQMSQPDRSRRHLQPKKKLHRPLLGSYSLLDHDRETHPLQVVSINKHFNGAAYPNLSSLKSMKKRSRRSSPKRIKNNRNITCS</sequence>
<feature type="compositionally biased region" description="Polar residues" evidence="1">
    <location>
        <begin position="69"/>
        <end position="82"/>
    </location>
</feature>
<dbReference type="EMBL" id="SOYY01000022">
    <property type="protein sequence ID" value="KAA0704872.1"/>
    <property type="molecule type" value="Genomic_DNA"/>
</dbReference>
<feature type="compositionally biased region" description="Low complexity" evidence="1">
    <location>
        <begin position="54"/>
        <end position="65"/>
    </location>
</feature>
<feature type="region of interest" description="Disordered" evidence="1">
    <location>
        <begin position="136"/>
        <end position="159"/>
    </location>
</feature>
<organism evidence="3 4">
    <name type="scientific">Triplophysa tibetana</name>
    <dbReference type="NCBI Taxonomy" id="1572043"/>
    <lineage>
        <taxon>Eukaryota</taxon>
        <taxon>Metazoa</taxon>
        <taxon>Chordata</taxon>
        <taxon>Craniata</taxon>
        <taxon>Vertebrata</taxon>
        <taxon>Euteleostomi</taxon>
        <taxon>Actinopterygii</taxon>
        <taxon>Neopterygii</taxon>
        <taxon>Teleostei</taxon>
        <taxon>Ostariophysi</taxon>
        <taxon>Cypriniformes</taxon>
        <taxon>Nemacheilidae</taxon>
        <taxon>Triplophysa</taxon>
    </lineage>
</organism>
<protein>
    <submittedName>
        <fullName evidence="3">Uncharacterized protein</fullName>
    </submittedName>
</protein>
<evidence type="ECO:0000256" key="1">
    <source>
        <dbReference type="SAM" id="MobiDB-lite"/>
    </source>
</evidence>
<dbReference type="Proteomes" id="UP000324632">
    <property type="component" value="Chromosome 22"/>
</dbReference>
<evidence type="ECO:0000313" key="4">
    <source>
        <dbReference type="Proteomes" id="UP000324632"/>
    </source>
</evidence>
<feature type="signal peptide" evidence="2">
    <location>
        <begin position="1"/>
        <end position="20"/>
    </location>
</feature>
<feature type="compositionally biased region" description="Basic residues" evidence="1">
    <location>
        <begin position="85"/>
        <end position="94"/>
    </location>
</feature>
<keyword evidence="4" id="KW-1185">Reference proteome</keyword>
<feature type="region of interest" description="Disordered" evidence="1">
    <location>
        <begin position="53"/>
        <end position="94"/>
    </location>
</feature>
<proteinExistence type="predicted"/>
<comment type="caution">
    <text evidence="3">The sequence shown here is derived from an EMBL/GenBank/DDBJ whole genome shotgun (WGS) entry which is preliminary data.</text>
</comment>
<dbReference type="AlphaFoldDB" id="A0A5A9N4D2"/>
<evidence type="ECO:0000313" key="3">
    <source>
        <dbReference type="EMBL" id="KAA0704872.1"/>
    </source>
</evidence>